<dbReference type="InterPro" id="IPR049516">
    <property type="entry name" value="FAD-depend_C"/>
</dbReference>
<dbReference type="AlphaFoldDB" id="A0A379MMQ4"/>
<reference evidence="3 4" key="1">
    <citation type="submission" date="2018-06" db="EMBL/GenBank/DDBJ databases">
        <authorList>
            <consortium name="Pathogen Informatics"/>
            <person name="Doyle S."/>
        </authorList>
    </citation>
    <scope>NUCLEOTIDE SEQUENCE [LARGE SCALE GENOMIC DNA]</scope>
    <source>
        <strain evidence="3 4">NCTC11190</strain>
    </source>
</reference>
<dbReference type="Gene3D" id="3.50.50.60">
    <property type="entry name" value="FAD/NAD(P)-binding domain"/>
    <property type="match status" value="2"/>
</dbReference>
<dbReference type="Proteomes" id="UP000255233">
    <property type="component" value="Unassembled WGS sequence"/>
</dbReference>
<evidence type="ECO:0000313" key="3">
    <source>
        <dbReference type="EMBL" id="SUE32901.1"/>
    </source>
</evidence>
<gene>
    <name evidence="3" type="ORF">NCTC11190_00083</name>
</gene>
<dbReference type="PANTHER" id="PTHR42842">
    <property type="entry name" value="FAD/NAD(P)-BINDING OXIDOREDUCTASE"/>
    <property type="match status" value="1"/>
</dbReference>
<dbReference type="PRINTS" id="PR00419">
    <property type="entry name" value="ADXRDTASE"/>
</dbReference>
<dbReference type="InterPro" id="IPR023753">
    <property type="entry name" value="FAD/NAD-binding_dom"/>
</dbReference>
<dbReference type="OrthoDB" id="9772594at2"/>
<dbReference type="Pfam" id="PF21688">
    <property type="entry name" value="FAD-depend_C"/>
    <property type="match status" value="1"/>
</dbReference>
<sequence>MPKTVEIVLTPKEAADSASYTAAAMKAAGVSSPDEVAFCRVVRRSIDARRHTSGIRGVRVNMAVELWLDREGRPDPVHFEWGDVSNVSASRQVVIVGAGPAGLFAALELIERGFRPVILERGKDVSKRKADIAAIQRNEPVNPDSNYAFGEGGAGTYSDGKLYTRSKKRGNFRKSLEILHFHGADESILYDAHPHIGTDRLPRVIAAIRETVRTAGGVIRFDSRVTDLLLASDQSGVRGVVTQDGERIEAQAVILATGHSARDIYELLYRKGILIEAKPFAMGVRVEHRQELIDRIQYKTADPCLPAAAYSLVAQVPSGLSGAGAPKTRGVYSFCMCPGGFIVPALTENGECVVNGMSPSGRNNVFANSGIVTQILPEDYADLVPHFGPLAGMRFQQQLEKMGYAQGGGAQVAPAQRLDAFVKGSRCGEVLPASYHPGVVASDMDKWMPRFIAQALRAGFREFDKKMRGFLTAEAQVIGIESRTSSPVRIPRGREDYMHPQVIGLFPAGEGAGYAGGIVSAAVDGAAVAKAAADFIQTKK</sequence>
<evidence type="ECO:0000259" key="1">
    <source>
        <dbReference type="Pfam" id="PF07992"/>
    </source>
</evidence>
<dbReference type="GO" id="GO:0016491">
    <property type="term" value="F:oxidoreductase activity"/>
    <property type="evidence" value="ECO:0007669"/>
    <property type="project" value="InterPro"/>
</dbReference>
<dbReference type="PIRSF" id="PIRSF038984">
    <property type="entry name" value="FAD_binding_protein"/>
    <property type="match status" value="1"/>
</dbReference>
<evidence type="ECO:0000313" key="4">
    <source>
        <dbReference type="Proteomes" id="UP000255233"/>
    </source>
</evidence>
<dbReference type="STRING" id="880526.GCA_000427365_01355"/>
<accession>A0A379MMQ4</accession>
<dbReference type="PANTHER" id="PTHR42842:SF3">
    <property type="entry name" value="FAD_NAD(P)-BINDING OXIDOREDUCTASE FAMILY PROTEIN"/>
    <property type="match status" value="1"/>
</dbReference>
<protein>
    <submittedName>
        <fullName evidence="3">Ribulose-1,5-biphosphate synthetase</fullName>
    </submittedName>
</protein>
<organism evidence="3 4">
    <name type="scientific">Rikenella microfusus</name>
    <dbReference type="NCBI Taxonomy" id="28139"/>
    <lineage>
        <taxon>Bacteria</taxon>
        <taxon>Pseudomonadati</taxon>
        <taxon>Bacteroidota</taxon>
        <taxon>Bacteroidia</taxon>
        <taxon>Bacteroidales</taxon>
        <taxon>Rikenellaceae</taxon>
        <taxon>Rikenella</taxon>
    </lineage>
</organism>
<dbReference type="Pfam" id="PF07992">
    <property type="entry name" value="Pyr_redox_2"/>
    <property type="match status" value="1"/>
</dbReference>
<dbReference type="SUPFAM" id="SSF51905">
    <property type="entry name" value="FAD/NAD(P)-binding domain"/>
    <property type="match status" value="1"/>
</dbReference>
<dbReference type="InterPro" id="IPR028348">
    <property type="entry name" value="FAD-binding_protein"/>
</dbReference>
<name>A0A379MMQ4_9BACT</name>
<dbReference type="RefSeq" id="WP_027291046.1">
    <property type="nucleotide sequence ID" value="NZ_UGVL01000001.1"/>
</dbReference>
<evidence type="ECO:0000259" key="2">
    <source>
        <dbReference type="Pfam" id="PF21688"/>
    </source>
</evidence>
<feature type="domain" description="FAD-dependent protein C-terminal" evidence="2">
    <location>
        <begin position="279"/>
        <end position="484"/>
    </location>
</feature>
<keyword evidence="4" id="KW-1185">Reference proteome</keyword>
<dbReference type="InterPro" id="IPR036188">
    <property type="entry name" value="FAD/NAD-bd_sf"/>
</dbReference>
<feature type="domain" description="FAD/NAD(P)-binding" evidence="1">
    <location>
        <begin position="92"/>
        <end position="263"/>
    </location>
</feature>
<dbReference type="EMBL" id="UGVL01000001">
    <property type="protein sequence ID" value="SUE32901.1"/>
    <property type="molecule type" value="Genomic_DNA"/>
</dbReference>
<proteinExistence type="predicted"/>